<dbReference type="CTD" id="79782"/>
<dbReference type="InterPro" id="IPR001611">
    <property type="entry name" value="Leu-rich_rpt"/>
</dbReference>
<dbReference type="SUPFAM" id="SSF52047">
    <property type="entry name" value="RNI-like"/>
    <property type="match status" value="2"/>
</dbReference>
<protein>
    <submittedName>
        <fullName evidence="2">Leucine rich repeat containing 31</fullName>
    </submittedName>
</protein>
<dbReference type="PANTHER" id="PTHR24109:SF3">
    <property type="entry name" value="LEUCINE-RICH REPEAT-CONTAINING PROTEIN 31"/>
    <property type="match status" value="1"/>
</dbReference>
<dbReference type="InterPro" id="IPR032675">
    <property type="entry name" value="LRR_dom_sf"/>
</dbReference>
<dbReference type="PANTHER" id="PTHR24109">
    <property type="entry name" value="LEUCINE-RICH REPEAT-CONTAINING PROTEIN 31"/>
    <property type="match status" value="1"/>
</dbReference>
<feature type="compositionally biased region" description="Basic and acidic residues" evidence="1">
    <location>
        <begin position="49"/>
        <end position="60"/>
    </location>
</feature>
<dbReference type="RefSeq" id="XP_028587370.1">
    <property type="nucleotide sequence ID" value="XM_028731537.1"/>
</dbReference>
<name>A0A670IHD9_PODMU</name>
<dbReference type="Proteomes" id="UP000472272">
    <property type="component" value="Chromosome 5"/>
</dbReference>
<dbReference type="InterPro" id="IPR042419">
    <property type="entry name" value="LRC31"/>
</dbReference>
<dbReference type="SMART" id="SM00368">
    <property type="entry name" value="LRR_RI"/>
    <property type="match status" value="6"/>
</dbReference>
<reference evidence="2" key="2">
    <citation type="submission" date="2025-08" db="UniProtKB">
        <authorList>
            <consortium name="Ensembl"/>
        </authorList>
    </citation>
    <scope>IDENTIFICATION</scope>
</reference>
<dbReference type="Ensembl" id="ENSPMRT00000012075.1">
    <property type="protein sequence ID" value="ENSPMRP00000011303.1"/>
    <property type="gene ID" value="ENSPMRG00000007563.1"/>
</dbReference>
<dbReference type="AlphaFoldDB" id="A0A670IHD9"/>
<sequence>MEAEGAKWTSTEKGADGFFHRSPFNFFRSQIQKKKRSAEKGGCEQYQGSDHEESKEESGKGSRGHKMNDSCLETQMVEQIFPAPDSMLCPQRVQNFLGKLGKQPSSKVLDLNNCALSTTDIMELVAIIHLLPGLEEIDLSWNDLIGGTLKSLTLPFKCLQELKVLRLNNCRLTAMDLSFLGEALEVIPHLETLDLSWNTNIGGKLFLLIQKIPKDHKLKTLKVMDCSLTSEDGESLAQQLYKIHNLEVLDLSINRKIGYSLESIAQELKHVSGLKVLNLNRCGLKLDGFKCLASALQHLLELRELDLSCNKEIGGGFKYLAAHLAELRNLEVLNLHQCCITEEDMTVLTHVIPLLSSLQDLDLSLNKSIGKSSDHLLSRLRFLPKLKSVLLSNCSLKHDSFASLADAALHLPELEILDLSWNKCVGGNLKLILKALNLGAEIKVLRLSSCSLVDEDLGGLGLVIQAGHLAQLQELDLSYNNQISDQGWTMFYQDIVGLEQLSELDVSRRPSSRGNCGEWLGKLLAALLKLPQFTELGLQGWVLSEVQQKQLEHFNRDNERNVRFDVWYGA</sequence>
<gene>
    <name evidence="2" type="primary">LRRC31</name>
</gene>
<feature type="region of interest" description="Disordered" evidence="1">
    <location>
        <begin position="1"/>
        <end position="68"/>
    </location>
</feature>
<dbReference type="GeneID" id="114597962"/>
<reference evidence="2 3" key="1">
    <citation type="journal article" date="2019" name="Proc. Natl. Acad. Sci. U.S.A.">
        <title>Regulatory changes in pterin and carotenoid genes underlie balanced color polymorphisms in the wall lizard.</title>
        <authorList>
            <person name="Andrade P."/>
            <person name="Pinho C."/>
            <person name="Perez I de Lanuza G."/>
            <person name="Afonso S."/>
            <person name="Brejcha J."/>
            <person name="Rubin C.J."/>
            <person name="Wallerman O."/>
            <person name="Pereira P."/>
            <person name="Sabatino S.J."/>
            <person name="Bellati A."/>
            <person name="Pellitteri-Rosa D."/>
            <person name="Bosakova Z."/>
            <person name="Bunikis I."/>
            <person name="Carretero M.A."/>
            <person name="Feiner N."/>
            <person name="Marsik P."/>
            <person name="Pauperio F."/>
            <person name="Salvi D."/>
            <person name="Soler L."/>
            <person name="While G.M."/>
            <person name="Uller T."/>
            <person name="Font E."/>
            <person name="Andersson L."/>
            <person name="Carneiro M."/>
        </authorList>
    </citation>
    <scope>NUCLEOTIDE SEQUENCE</scope>
</reference>
<reference evidence="2" key="3">
    <citation type="submission" date="2025-09" db="UniProtKB">
        <authorList>
            <consortium name="Ensembl"/>
        </authorList>
    </citation>
    <scope>IDENTIFICATION</scope>
</reference>
<dbReference type="Gene3D" id="3.80.10.10">
    <property type="entry name" value="Ribonuclease Inhibitor"/>
    <property type="match status" value="3"/>
</dbReference>
<accession>A0A670IHD9</accession>
<organism evidence="2 3">
    <name type="scientific">Podarcis muralis</name>
    <name type="common">Wall lizard</name>
    <name type="synonym">Lacerta muralis</name>
    <dbReference type="NCBI Taxonomy" id="64176"/>
    <lineage>
        <taxon>Eukaryota</taxon>
        <taxon>Metazoa</taxon>
        <taxon>Chordata</taxon>
        <taxon>Craniata</taxon>
        <taxon>Vertebrata</taxon>
        <taxon>Euteleostomi</taxon>
        <taxon>Lepidosauria</taxon>
        <taxon>Squamata</taxon>
        <taxon>Bifurcata</taxon>
        <taxon>Unidentata</taxon>
        <taxon>Episquamata</taxon>
        <taxon>Laterata</taxon>
        <taxon>Lacertibaenia</taxon>
        <taxon>Lacertidae</taxon>
        <taxon>Podarcis</taxon>
    </lineage>
</organism>
<evidence type="ECO:0000313" key="3">
    <source>
        <dbReference type="Proteomes" id="UP000472272"/>
    </source>
</evidence>
<dbReference type="Pfam" id="PF13516">
    <property type="entry name" value="LRR_6"/>
    <property type="match status" value="3"/>
</dbReference>
<keyword evidence="3" id="KW-1185">Reference proteome</keyword>
<proteinExistence type="predicted"/>
<evidence type="ECO:0000256" key="1">
    <source>
        <dbReference type="SAM" id="MobiDB-lite"/>
    </source>
</evidence>
<dbReference type="GeneTree" id="ENSGT00730000111293"/>
<evidence type="ECO:0000313" key="2">
    <source>
        <dbReference type="Ensembl" id="ENSPMRP00000011303.1"/>
    </source>
</evidence>
<dbReference type="OMA" id="CVTEEDM"/>